<keyword evidence="3" id="KW-0479">Metal-binding</keyword>
<dbReference type="GO" id="GO:0020037">
    <property type="term" value="F:heme binding"/>
    <property type="evidence" value="ECO:0007669"/>
    <property type="project" value="TreeGrafter"/>
</dbReference>
<dbReference type="PANTHER" id="PTHR19372">
    <property type="entry name" value="SULFITE REDUCTASE"/>
    <property type="match status" value="1"/>
</dbReference>
<dbReference type="PROSITE" id="PS51318">
    <property type="entry name" value="TAT"/>
    <property type="match status" value="1"/>
</dbReference>
<keyword evidence="4 7" id="KW-0560">Oxidoreductase</keyword>
<dbReference type="GO" id="GO:0006790">
    <property type="term" value="P:sulfur compound metabolic process"/>
    <property type="evidence" value="ECO:0007669"/>
    <property type="project" value="TreeGrafter"/>
</dbReference>
<evidence type="ECO:0000259" key="5">
    <source>
        <dbReference type="Pfam" id="PF00174"/>
    </source>
</evidence>
<dbReference type="GO" id="GO:0008482">
    <property type="term" value="F:sulfite oxidase activity"/>
    <property type="evidence" value="ECO:0007669"/>
    <property type="project" value="TreeGrafter"/>
</dbReference>
<sequence length="444" mass="49362">MSNIIKGPSTRELMAQMAAEADQLSIRDRRDFLRKGIAAVGGMAATTMAGGAIAKEVNTANLPPNEPAWGKQLGHGVVENPYGHPSEYEKHVVRRTVPWLTADSIASISMTPLQDLKGIITPNGLVFERYHGGVPQIPMEEHRLIIHGLVERPIIFTMEDLMRFPSVSQIKFIECPANGGMEWKGAQMEALQFTHGMLSCCEWTGVPLKVLLEEAGVKPEGKWILAEGADGSHMSRSIPLEKALEDTLVVYAQNGERLRPEQGYPLRLLNPGWEGNTSIKWLRRLEVGDKPWYHREETSKYTDLMPDGRARKFTFVQETNSVITSPCPENPIVKSGFLEIEGIAWSGRGRIKQVDISFDGGVSWVPANLKGLVLDKALTRFSLVTKWDGQPWLLQSRAIDETGYVQPTLKQLRDVRGGNSIYHKNSIHTWKVAPNGGITNVQIT</sequence>
<dbReference type="InterPro" id="IPR014756">
    <property type="entry name" value="Ig_E-set"/>
</dbReference>
<evidence type="ECO:0000256" key="3">
    <source>
        <dbReference type="ARBA" id="ARBA00022723"/>
    </source>
</evidence>
<dbReference type="RefSeq" id="WP_193953548.1">
    <property type="nucleotide sequence ID" value="NZ_JADEYS010000011.1"/>
</dbReference>
<dbReference type="GO" id="GO:0043546">
    <property type="term" value="F:molybdopterin cofactor binding"/>
    <property type="evidence" value="ECO:0007669"/>
    <property type="project" value="TreeGrafter"/>
</dbReference>
<dbReference type="InterPro" id="IPR036374">
    <property type="entry name" value="OxRdtase_Mopterin-bd_sf"/>
</dbReference>
<dbReference type="InterPro" id="IPR008335">
    <property type="entry name" value="Mopterin_OxRdtase_euk"/>
</dbReference>
<dbReference type="GO" id="GO:0030151">
    <property type="term" value="F:molybdenum ion binding"/>
    <property type="evidence" value="ECO:0007669"/>
    <property type="project" value="InterPro"/>
</dbReference>
<dbReference type="SUPFAM" id="SSF56524">
    <property type="entry name" value="Oxidoreductase molybdopterin-binding domain"/>
    <property type="match status" value="1"/>
</dbReference>
<dbReference type="NCBIfam" id="TIGR04555">
    <property type="entry name" value="sulfite_DH_soxC"/>
    <property type="match status" value="1"/>
</dbReference>
<evidence type="ECO:0000313" key="7">
    <source>
        <dbReference type="EMBL" id="MBE9397954.1"/>
    </source>
</evidence>
<accession>A0A8J7FEI0</accession>
<comment type="caution">
    <text evidence="7">The sequence shown here is derived from an EMBL/GenBank/DDBJ whole genome shotgun (WGS) entry which is preliminary data.</text>
</comment>
<name>A0A8J7FEI0_9GAMM</name>
<organism evidence="7 8">
    <name type="scientific">Pontibacterium sinense</name>
    <dbReference type="NCBI Taxonomy" id="2781979"/>
    <lineage>
        <taxon>Bacteria</taxon>
        <taxon>Pseudomonadati</taxon>
        <taxon>Pseudomonadota</taxon>
        <taxon>Gammaproteobacteria</taxon>
        <taxon>Oceanospirillales</taxon>
        <taxon>Oceanospirillaceae</taxon>
        <taxon>Pontibacterium</taxon>
    </lineage>
</organism>
<reference evidence="7" key="1">
    <citation type="submission" date="2020-10" db="EMBL/GenBank/DDBJ databases">
        <title>Bacterium isolated from coastal waters sediment.</title>
        <authorList>
            <person name="Chen R.-J."/>
            <person name="Lu D.-C."/>
            <person name="Zhu K.-L."/>
            <person name="Du Z.-J."/>
        </authorList>
    </citation>
    <scope>NUCLEOTIDE SEQUENCE</scope>
    <source>
        <strain evidence="7">N1Y112</strain>
    </source>
</reference>
<protein>
    <submittedName>
        <fullName evidence="7">Sulfite dehydrogenase</fullName>
        <ecNumber evidence="7">1.8.2.1</ecNumber>
    </submittedName>
</protein>
<dbReference type="Gene3D" id="3.90.420.10">
    <property type="entry name" value="Oxidoreductase, molybdopterin-binding domain"/>
    <property type="match status" value="1"/>
</dbReference>
<keyword evidence="8" id="KW-1185">Reference proteome</keyword>
<dbReference type="PRINTS" id="PR00407">
    <property type="entry name" value="EUMOPTERIN"/>
</dbReference>
<dbReference type="Proteomes" id="UP000640333">
    <property type="component" value="Unassembled WGS sequence"/>
</dbReference>
<feature type="domain" description="Oxidoreductase molybdopterin-binding" evidence="5">
    <location>
        <begin position="131"/>
        <end position="291"/>
    </location>
</feature>
<dbReference type="InterPro" id="IPR000572">
    <property type="entry name" value="OxRdtase_Mopterin-bd_dom"/>
</dbReference>
<evidence type="ECO:0000256" key="1">
    <source>
        <dbReference type="ARBA" id="ARBA00001924"/>
    </source>
</evidence>
<dbReference type="EC" id="1.8.2.1" evidence="7"/>
<evidence type="ECO:0000259" key="6">
    <source>
        <dbReference type="Pfam" id="PF03404"/>
    </source>
</evidence>
<proteinExistence type="predicted"/>
<dbReference type="InterPro" id="IPR030835">
    <property type="entry name" value="Sulfite_DH_SoxC"/>
</dbReference>
<evidence type="ECO:0000256" key="2">
    <source>
        <dbReference type="ARBA" id="ARBA00022505"/>
    </source>
</evidence>
<evidence type="ECO:0000256" key="4">
    <source>
        <dbReference type="ARBA" id="ARBA00023002"/>
    </source>
</evidence>
<dbReference type="GO" id="GO:0050310">
    <property type="term" value="F:sulfite dehydrogenase activity"/>
    <property type="evidence" value="ECO:0007669"/>
    <property type="project" value="UniProtKB-EC"/>
</dbReference>
<gene>
    <name evidence="7" type="primary">soxC</name>
    <name evidence="7" type="ORF">IOQ59_11865</name>
</gene>
<dbReference type="InterPro" id="IPR005066">
    <property type="entry name" value="MoCF_OxRdtse_dimer"/>
</dbReference>
<dbReference type="FunFam" id="3.90.420.10:FF:000006">
    <property type="entry name" value="Sulfur dehydrogenase subunit SoxC"/>
    <property type="match status" value="1"/>
</dbReference>
<dbReference type="SUPFAM" id="SSF81296">
    <property type="entry name" value="E set domains"/>
    <property type="match status" value="1"/>
</dbReference>
<feature type="domain" description="Moybdenum cofactor oxidoreductase dimerisation" evidence="6">
    <location>
        <begin position="317"/>
        <end position="429"/>
    </location>
</feature>
<dbReference type="Pfam" id="PF03404">
    <property type="entry name" value="Mo-co_dimer"/>
    <property type="match status" value="1"/>
</dbReference>
<comment type="cofactor">
    <cofactor evidence="1">
        <name>Mo-molybdopterin</name>
        <dbReference type="ChEBI" id="CHEBI:71302"/>
    </cofactor>
</comment>
<dbReference type="Gene3D" id="2.60.40.650">
    <property type="match status" value="1"/>
</dbReference>
<dbReference type="AlphaFoldDB" id="A0A8J7FEI0"/>
<evidence type="ECO:0000313" key="8">
    <source>
        <dbReference type="Proteomes" id="UP000640333"/>
    </source>
</evidence>
<dbReference type="InterPro" id="IPR006311">
    <property type="entry name" value="TAT_signal"/>
</dbReference>
<keyword evidence="2" id="KW-0500">Molybdenum</keyword>
<dbReference type="PANTHER" id="PTHR19372:SF7">
    <property type="entry name" value="SULFITE OXIDASE, MITOCHONDRIAL"/>
    <property type="match status" value="1"/>
</dbReference>
<dbReference type="EMBL" id="JADEYS010000011">
    <property type="protein sequence ID" value="MBE9397954.1"/>
    <property type="molecule type" value="Genomic_DNA"/>
</dbReference>
<dbReference type="Pfam" id="PF00174">
    <property type="entry name" value="Oxidored_molyb"/>
    <property type="match status" value="1"/>
</dbReference>